<feature type="transmembrane region" description="Helical" evidence="1">
    <location>
        <begin position="6"/>
        <end position="23"/>
    </location>
</feature>
<evidence type="ECO:0000313" key="2">
    <source>
        <dbReference type="EMBL" id="RNB87478.1"/>
    </source>
</evidence>
<name>A0A3M8DHJ1_9BACL</name>
<comment type="caution">
    <text evidence="2">The sequence shown here is derived from an EMBL/GenBank/DDBJ whole genome shotgun (WGS) entry which is preliminary data.</text>
</comment>
<sequence length="50" mass="5811">MPFNLFWVVLWVALTSAIIGLRWRGDKALLFESEVTPYNHNLIIKIGHTE</sequence>
<keyword evidence="1" id="KW-0812">Transmembrane</keyword>
<organism evidence="2 3">
    <name type="scientific">Brevibacillus fluminis</name>
    <dbReference type="NCBI Taxonomy" id="511487"/>
    <lineage>
        <taxon>Bacteria</taxon>
        <taxon>Bacillati</taxon>
        <taxon>Bacillota</taxon>
        <taxon>Bacilli</taxon>
        <taxon>Bacillales</taxon>
        <taxon>Paenibacillaceae</taxon>
        <taxon>Brevibacillus</taxon>
    </lineage>
</organism>
<keyword evidence="1" id="KW-1133">Transmembrane helix</keyword>
<reference evidence="2 3" key="1">
    <citation type="submission" date="2018-10" db="EMBL/GenBank/DDBJ databases">
        <title>Phylogenomics of Brevibacillus.</title>
        <authorList>
            <person name="Dunlap C."/>
        </authorList>
    </citation>
    <scope>NUCLEOTIDE SEQUENCE [LARGE SCALE GENOMIC DNA]</scope>
    <source>
        <strain evidence="2 3">JCM 15716</strain>
    </source>
</reference>
<accession>A0A3M8DHJ1</accession>
<keyword evidence="1" id="KW-0472">Membrane</keyword>
<evidence type="ECO:0000256" key="1">
    <source>
        <dbReference type="SAM" id="Phobius"/>
    </source>
</evidence>
<proteinExistence type="predicted"/>
<dbReference type="EMBL" id="RHHQ01000012">
    <property type="protein sequence ID" value="RNB87478.1"/>
    <property type="molecule type" value="Genomic_DNA"/>
</dbReference>
<evidence type="ECO:0000313" key="3">
    <source>
        <dbReference type="Proteomes" id="UP000271031"/>
    </source>
</evidence>
<dbReference type="Proteomes" id="UP000271031">
    <property type="component" value="Unassembled WGS sequence"/>
</dbReference>
<gene>
    <name evidence="2" type="ORF">EDM56_14700</name>
</gene>
<protein>
    <submittedName>
        <fullName evidence="2">Uncharacterized protein</fullName>
    </submittedName>
</protein>
<dbReference type="AlphaFoldDB" id="A0A3M8DHJ1"/>
<keyword evidence="3" id="KW-1185">Reference proteome</keyword>